<comment type="similarity">
    <text evidence="2">Belongs to the major facilitator superfamily. Organophosphate:Pi antiporter (OPA) (TC 2.A.1.4) family.</text>
</comment>
<keyword evidence="4" id="KW-0762">Sugar transport</keyword>
<feature type="transmembrane region" description="Helical" evidence="10">
    <location>
        <begin position="513"/>
        <end position="535"/>
    </location>
</feature>
<keyword evidence="6 10" id="KW-1133">Transmembrane helix</keyword>
<evidence type="ECO:0000313" key="13">
    <source>
        <dbReference type="Proteomes" id="UP000311919"/>
    </source>
</evidence>
<dbReference type="EMBL" id="SKCS01000590">
    <property type="protein sequence ID" value="TNN05134.1"/>
    <property type="molecule type" value="Genomic_DNA"/>
</dbReference>
<proteinExistence type="inferred from homology"/>
<evidence type="ECO:0000313" key="12">
    <source>
        <dbReference type="EMBL" id="TNN05134.1"/>
    </source>
</evidence>
<keyword evidence="3" id="KW-0813">Transport</keyword>
<evidence type="ECO:0000256" key="2">
    <source>
        <dbReference type="ARBA" id="ARBA00009598"/>
    </source>
</evidence>
<evidence type="ECO:0000256" key="5">
    <source>
        <dbReference type="ARBA" id="ARBA00022692"/>
    </source>
</evidence>
<organism evidence="12 13">
    <name type="scientific">Schistosoma japonicum</name>
    <name type="common">Blood fluke</name>
    <dbReference type="NCBI Taxonomy" id="6182"/>
    <lineage>
        <taxon>Eukaryota</taxon>
        <taxon>Metazoa</taxon>
        <taxon>Spiralia</taxon>
        <taxon>Lophotrochozoa</taxon>
        <taxon>Platyhelminthes</taxon>
        <taxon>Trematoda</taxon>
        <taxon>Digenea</taxon>
        <taxon>Strigeidida</taxon>
        <taxon>Schistosomatoidea</taxon>
        <taxon>Schistosomatidae</taxon>
        <taxon>Schistosoma</taxon>
    </lineage>
</organism>
<feature type="transmembrane region" description="Helical" evidence="10">
    <location>
        <begin position="81"/>
        <end position="99"/>
    </location>
</feature>
<dbReference type="InterPro" id="IPR011701">
    <property type="entry name" value="MFS"/>
</dbReference>
<evidence type="ECO:0000256" key="1">
    <source>
        <dbReference type="ARBA" id="ARBA00004141"/>
    </source>
</evidence>
<sequence length="564" mass="61509">MVLTVSKYRFQHWLFTLLTAHNVSLKILRAKRYSFEAFSLGTLNRYIQSSSKHQVIHFGMVHLAPAAECIHKVLPLNSKSGCVHIFLFTLLIYTCYHLSRKPLSIVKSVLHQNCSEEAHKKGKIIVPENETFCDWAPFDNQNYDSLFGTLDLIFLSLYAISMFFSGHVADKMDLRIYLCIGTLLSGMTTIAFGLGYFFNIHSFTYYAIVQGLAGLVQASGWPAVVACMGNWFGKDKRGFFMGVWTAHASIGNILGSLIAGAFVEKSWGWSFIVPGLIIGFFSLPIYFFLVPYPESVGVRPPVQYNLNDGPIDQAISDGNSFEESLGTTTSQSNLLIPIETKSSSFLSALKVPGVVEYSLTLFFSKLVSYTFIFWLPMYIREAGGFNPSSSADLSAVFDLGGILGGIIAGYVSDSTGSSAITCVVMLALSIPTLYLYSIVGFRSLAYCIGLLIPLGLFVNGPYCLITTAVSADLGTHPSLSKNSRTLATVTGIIDGTGSVGAALGPLLCGLLKPYGWSVIIIMLMVALALAAILLFRMVANESRHCCFHSEQSLQISTLSNTADT</sequence>
<dbReference type="InterPro" id="IPR000849">
    <property type="entry name" value="Sugar_P_transporter"/>
</dbReference>
<name>A0A4Z2CM54_SCHJA</name>
<feature type="transmembrane region" description="Helical" evidence="10">
    <location>
        <begin position="418"/>
        <end position="437"/>
    </location>
</feature>
<keyword evidence="13" id="KW-1185">Reference proteome</keyword>
<dbReference type="PANTHER" id="PTHR43184">
    <property type="entry name" value="MAJOR FACILITATOR SUPERFAMILY TRANSPORTER 16, ISOFORM B"/>
    <property type="match status" value="1"/>
</dbReference>
<feature type="transmembrane region" description="Helical" evidence="10">
    <location>
        <begin position="269"/>
        <end position="289"/>
    </location>
</feature>
<comment type="subcellular location">
    <subcellularLocation>
        <location evidence="1">Membrane</location>
        <topology evidence="1">Multi-pass membrane protein</topology>
    </subcellularLocation>
</comment>
<feature type="transmembrane region" description="Helical" evidence="10">
    <location>
        <begin position="145"/>
        <end position="164"/>
    </location>
</feature>
<evidence type="ECO:0000256" key="3">
    <source>
        <dbReference type="ARBA" id="ARBA00022448"/>
    </source>
</evidence>
<evidence type="ECO:0000256" key="6">
    <source>
        <dbReference type="ARBA" id="ARBA00022989"/>
    </source>
</evidence>
<dbReference type="OrthoDB" id="3639251at2759"/>
<dbReference type="InterPro" id="IPR020846">
    <property type="entry name" value="MFS_dom"/>
</dbReference>
<dbReference type="Pfam" id="PF07690">
    <property type="entry name" value="MFS_1"/>
    <property type="match status" value="1"/>
</dbReference>
<dbReference type="STRING" id="6182.A0A4Z2CM54"/>
<keyword evidence="5 10" id="KW-0812">Transmembrane</keyword>
<feature type="transmembrane region" description="Helical" evidence="10">
    <location>
        <begin position="443"/>
        <end position="465"/>
    </location>
</feature>
<feature type="transmembrane region" description="Helical" evidence="10">
    <location>
        <begin position="204"/>
        <end position="227"/>
    </location>
</feature>
<comment type="caution">
    <text evidence="12">The sequence shown here is derived from an EMBL/GenBank/DDBJ whole genome shotgun (WGS) entry which is preliminary data.</text>
</comment>
<accession>A0A4Z2CM54</accession>
<evidence type="ECO:0000256" key="7">
    <source>
        <dbReference type="ARBA" id="ARBA00023136"/>
    </source>
</evidence>
<feature type="transmembrane region" description="Helical" evidence="10">
    <location>
        <begin position="239"/>
        <end position="263"/>
    </location>
</feature>
<feature type="transmembrane region" description="Helical" evidence="10">
    <location>
        <begin position="176"/>
        <end position="198"/>
    </location>
</feature>
<reference evidence="12 13" key="1">
    <citation type="submission" date="2019-03" db="EMBL/GenBank/DDBJ databases">
        <title>An improved genome assembly of the fluke Schistosoma japonicum.</title>
        <authorList>
            <person name="Hu W."/>
            <person name="Luo F."/>
            <person name="Yin M."/>
            <person name="Mo X."/>
            <person name="Sun C."/>
            <person name="Wu Q."/>
            <person name="Zhu B."/>
            <person name="Xiang M."/>
            <person name="Wang J."/>
            <person name="Wang Y."/>
            <person name="Zhang T."/>
            <person name="Xu B."/>
            <person name="Zheng H."/>
            <person name="Feng Z."/>
        </authorList>
    </citation>
    <scope>NUCLEOTIDE SEQUENCE [LARGE SCALE GENOMIC DNA]</scope>
    <source>
        <strain evidence="12">HuSjv2</strain>
        <tissue evidence="12">Worms</tissue>
    </source>
</reference>
<dbReference type="PROSITE" id="PS50850">
    <property type="entry name" value="MFS"/>
    <property type="match status" value="1"/>
</dbReference>
<evidence type="ECO:0000259" key="11">
    <source>
        <dbReference type="PROSITE" id="PS50850"/>
    </source>
</evidence>
<keyword evidence="7 10" id="KW-0472">Membrane</keyword>
<dbReference type="AlphaFoldDB" id="A0A4Z2CM54"/>
<dbReference type="PANTHER" id="PTHR43184:SF12">
    <property type="entry name" value="SUGAR PHOSPHATE EXCHANGER 3"/>
    <property type="match status" value="1"/>
</dbReference>
<dbReference type="GO" id="GO:0022857">
    <property type="term" value="F:transmembrane transporter activity"/>
    <property type="evidence" value="ECO:0007669"/>
    <property type="project" value="InterPro"/>
</dbReference>
<evidence type="ECO:0000256" key="9">
    <source>
        <dbReference type="ARBA" id="ARBA00042039"/>
    </source>
</evidence>
<evidence type="ECO:0000256" key="8">
    <source>
        <dbReference type="ARBA" id="ARBA00041091"/>
    </source>
</evidence>
<dbReference type="GO" id="GO:0016020">
    <property type="term" value="C:membrane"/>
    <property type="evidence" value="ECO:0007669"/>
    <property type="project" value="UniProtKB-SubCell"/>
</dbReference>
<dbReference type="Gene3D" id="1.20.1250.20">
    <property type="entry name" value="MFS general substrate transporter like domains"/>
    <property type="match status" value="2"/>
</dbReference>
<gene>
    <name evidence="12" type="ORF">EWB00_009638</name>
</gene>
<feature type="transmembrane region" description="Helical" evidence="10">
    <location>
        <begin position="359"/>
        <end position="379"/>
    </location>
</feature>
<dbReference type="SUPFAM" id="SSF103473">
    <property type="entry name" value="MFS general substrate transporter"/>
    <property type="match status" value="1"/>
</dbReference>
<protein>
    <recommendedName>
        <fullName evidence="8">Sugar phosphate exchanger 3</fullName>
    </recommendedName>
    <alternativeName>
        <fullName evidence="9">Solute carrier family 37 member 3</fullName>
    </alternativeName>
</protein>
<dbReference type="PIRSF" id="PIRSF002808">
    <property type="entry name" value="Hexose_phosphate_transp"/>
    <property type="match status" value="1"/>
</dbReference>
<evidence type="ECO:0000256" key="4">
    <source>
        <dbReference type="ARBA" id="ARBA00022597"/>
    </source>
</evidence>
<dbReference type="Proteomes" id="UP000311919">
    <property type="component" value="Unassembled WGS sequence"/>
</dbReference>
<feature type="domain" description="Major facilitator superfamily (MFS) profile" evidence="11">
    <location>
        <begin position="85"/>
        <end position="543"/>
    </location>
</feature>
<dbReference type="InterPro" id="IPR036259">
    <property type="entry name" value="MFS_trans_sf"/>
</dbReference>
<evidence type="ECO:0000256" key="10">
    <source>
        <dbReference type="SAM" id="Phobius"/>
    </source>
</evidence>